<feature type="region of interest" description="Disordered" evidence="1">
    <location>
        <begin position="48"/>
        <end position="69"/>
    </location>
</feature>
<protein>
    <submittedName>
        <fullName evidence="2">Uncharacterized protein</fullName>
    </submittedName>
</protein>
<gene>
    <name evidence="2" type="ORF">MUK42_14947</name>
</gene>
<sequence>MGDRNASEGVKNTLALSSSSVARRVSRLHLLLLFVSNRSIRSSWASAAAGGGFRDHSREVKPPENDSSLVNASRSGAIYTFLFPLLTLGFGSGY</sequence>
<dbReference type="EMBL" id="CP097511">
    <property type="protein sequence ID" value="URE44976.1"/>
    <property type="molecule type" value="Genomic_DNA"/>
</dbReference>
<evidence type="ECO:0000313" key="3">
    <source>
        <dbReference type="Proteomes" id="UP001055439"/>
    </source>
</evidence>
<feature type="compositionally biased region" description="Basic and acidic residues" evidence="1">
    <location>
        <begin position="53"/>
        <end position="64"/>
    </location>
</feature>
<accession>A0A9E7L959</accession>
<reference evidence="2" key="1">
    <citation type="submission" date="2022-05" db="EMBL/GenBank/DDBJ databases">
        <title>The Musa troglodytarum L. genome provides insights into the mechanism of non-climacteric behaviour and enrichment of carotenoids.</title>
        <authorList>
            <person name="Wang J."/>
        </authorList>
    </citation>
    <scope>NUCLEOTIDE SEQUENCE</scope>
    <source>
        <tissue evidence="2">Leaf</tissue>
    </source>
</reference>
<dbReference type="Proteomes" id="UP001055439">
    <property type="component" value="Chromosome 9"/>
</dbReference>
<keyword evidence="3" id="KW-1185">Reference proteome</keyword>
<name>A0A9E7L959_9LILI</name>
<organism evidence="2 3">
    <name type="scientific">Musa troglodytarum</name>
    <name type="common">fe'i banana</name>
    <dbReference type="NCBI Taxonomy" id="320322"/>
    <lineage>
        <taxon>Eukaryota</taxon>
        <taxon>Viridiplantae</taxon>
        <taxon>Streptophyta</taxon>
        <taxon>Embryophyta</taxon>
        <taxon>Tracheophyta</taxon>
        <taxon>Spermatophyta</taxon>
        <taxon>Magnoliopsida</taxon>
        <taxon>Liliopsida</taxon>
        <taxon>Zingiberales</taxon>
        <taxon>Musaceae</taxon>
        <taxon>Musa</taxon>
    </lineage>
</organism>
<evidence type="ECO:0000313" key="2">
    <source>
        <dbReference type="EMBL" id="URE44976.1"/>
    </source>
</evidence>
<dbReference type="OrthoDB" id="165382at2759"/>
<proteinExistence type="predicted"/>
<evidence type="ECO:0000256" key="1">
    <source>
        <dbReference type="SAM" id="MobiDB-lite"/>
    </source>
</evidence>
<dbReference type="AlphaFoldDB" id="A0A9E7L959"/>